<accession>A0A365Y1A6</accession>
<organism evidence="2 3">
    <name type="scientific">Chitinophaga flava</name>
    <dbReference type="NCBI Taxonomy" id="2259036"/>
    <lineage>
        <taxon>Bacteria</taxon>
        <taxon>Pseudomonadati</taxon>
        <taxon>Bacteroidota</taxon>
        <taxon>Chitinophagia</taxon>
        <taxon>Chitinophagales</taxon>
        <taxon>Chitinophagaceae</taxon>
        <taxon>Chitinophaga</taxon>
    </lineage>
</organism>
<name>A0A365Y1A6_9BACT</name>
<feature type="region of interest" description="Disordered" evidence="1">
    <location>
        <begin position="1"/>
        <end position="23"/>
    </location>
</feature>
<keyword evidence="3" id="KW-1185">Reference proteome</keyword>
<evidence type="ECO:0000313" key="2">
    <source>
        <dbReference type="EMBL" id="RBL92393.1"/>
    </source>
</evidence>
<dbReference type="EMBL" id="QFFJ01000001">
    <property type="protein sequence ID" value="RBL92393.1"/>
    <property type="molecule type" value="Genomic_DNA"/>
</dbReference>
<gene>
    <name evidence="2" type="ORF">DF182_07345</name>
</gene>
<dbReference type="Proteomes" id="UP000253410">
    <property type="component" value="Unassembled WGS sequence"/>
</dbReference>
<comment type="caution">
    <text evidence="2">The sequence shown here is derived from an EMBL/GenBank/DDBJ whole genome shotgun (WGS) entry which is preliminary data.</text>
</comment>
<reference evidence="2 3" key="1">
    <citation type="submission" date="2018-05" db="EMBL/GenBank/DDBJ databases">
        <title>Chitinophaga sp. K3CV102501T nov., isolated from isolated from a monsoon evergreen broad-leaved forest soil.</title>
        <authorList>
            <person name="Lv Y."/>
        </authorList>
    </citation>
    <scope>NUCLEOTIDE SEQUENCE [LARGE SCALE GENOMIC DNA]</scope>
    <source>
        <strain evidence="2 3">GDMCC 1.1325</strain>
    </source>
</reference>
<dbReference type="AlphaFoldDB" id="A0A365Y1A6"/>
<sequence>MSTTQTNLQSPQASTSVKQKHKIRKPKYFKREVNEISNLTKKLNDEVISKFEELLSNRGNSNDRLEEDDNLFIPLADVYALSLTESSFLHSVVKGVSDSIEKKILSYENENQIKVNKHDLYFIQALLASAHNDYDNGLKYWELSEEELAKKNKKNTQGKDLIGRFRETFPPLYNPASEGYHKNEFIYFQFKLLLPFDDYFKKLRNNADLFHFLSCSLKSTKILKNLRLGDNLVTNKIQGQELIHSLSVLCESVFKNNYQSKEQTLGGILTNDLKKINLDVWNYIYGPSQNLSTTYKVKSVSQFNNHFVTYLNELELAAKDNNDVKFKAMLIYFAFVLRNQILHQNDDGMIYLLNVKDTEKVIGIMFASVSAILTL</sequence>
<dbReference type="RefSeq" id="WP_113614994.1">
    <property type="nucleotide sequence ID" value="NZ_QFFJ01000001.1"/>
</dbReference>
<proteinExistence type="predicted"/>
<protein>
    <submittedName>
        <fullName evidence="2">Uncharacterized protein</fullName>
    </submittedName>
</protein>
<feature type="compositionally biased region" description="Polar residues" evidence="1">
    <location>
        <begin position="1"/>
        <end position="17"/>
    </location>
</feature>
<evidence type="ECO:0000313" key="3">
    <source>
        <dbReference type="Proteomes" id="UP000253410"/>
    </source>
</evidence>
<evidence type="ECO:0000256" key="1">
    <source>
        <dbReference type="SAM" id="MobiDB-lite"/>
    </source>
</evidence>